<reference evidence="2 3" key="1">
    <citation type="submission" date="2016-11" db="EMBL/GenBank/DDBJ databases">
        <authorList>
            <person name="Jaros S."/>
            <person name="Januszkiewicz K."/>
            <person name="Wedrychowicz H."/>
        </authorList>
    </citation>
    <scope>NUCLEOTIDE SEQUENCE [LARGE SCALE GENOMIC DNA]</scope>
    <source>
        <strain evidence="2 3">DSM 21120</strain>
    </source>
</reference>
<dbReference type="AlphaFoldDB" id="A0A1M5PL58"/>
<name>A0A1M5PL58_9FIRM</name>
<gene>
    <name evidence="2" type="ORF">SAMN02745245_00375</name>
</gene>
<evidence type="ECO:0000313" key="3">
    <source>
        <dbReference type="Proteomes" id="UP000184032"/>
    </source>
</evidence>
<proteinExistence type="predicted"/>
<sequence length="66" mass="8068">MELNREEIEQKLGFSMEWQRLDNKKASRIIYYIGGLNFNDHSNYLELMKEIIDKVVIVRRVFKEYI</sequence>
<dbReference type="Proteomes" id="UP000184032">
    <property type="component" value="Unassembled WGS sequence"/>
</dbReference>
<evidence type="ECO:0000313" key="2">
    <source>
        <dbReference type="EMBL" id="SHH02508.1"/>
    </source>
</evidence>
<organism evidence="2 3">
    <name type="scientific">Anaerosphaera aminiphila DSM 21120</name>
    <dbReference type="NCBI Taxonomy" id="1120995"/>
    <lineage>
        <taxon>Bacteria</taxon>
        <taxon>Bacillati</taxon>
        <taxon>Bacillota</taxon>
        <taxon>Tissierellia</taxon>
        <taxon>Tissierellales</taxon>
        <taxon>Peptoniphilaceae</taxon>
        <taxon>Anaerosphaera</taxon>
    </lineage>
</organism>
<dbReference type="InterPro" id="IPR025364">
    <property type="entry name" value="DUF4268"/>
</dbReference>
<accession>A0A1M5PL58</accession>
<keyword evidence="3" id="KW-1185">Reference proteome</keyword>
<feature type="domain" description="DUF4268" evidence="1">
    <location>
        <begin position="4"/>
        <end position="65"/>
    </location>
</feature>
<evidence type="ECO:0000259" key="1">
    <source>
        <dbReference type="Pfam" id="PF14088"/>
    </source>
</evidence>
<dbReference type="Pfam" id="PF14088">
    <property type="entry name" value="DUF4268"/>
    <property type="match status" value="1"/>
</dbReference>
<dbReference type="STRING" id="1120995.SAMN02745245_00375"/>
<protein>
    <recommendedName>
        <fullName evidence="1">DUF4268 domain-containing protein</fullName>
    </recommendedName>
</protein>
<dbReference type="EMBL" id="FQXI01000001">
    <property type="protein sequence ID" value="SHH02508.1"/>
    <property type="molecule type" value="Genomic_DNA"/>
</dbReference>